<name>A0ABQ9V987_SAGOE</name>
<dbReference type="Proteomes" id="UP001266305">
    <property type="component" value="Unassembled WGS sequence"/>
</dbReference>
<comment type="caution">
    <text evidence="1">The sequence shown here is derived from an EMBL/GenBank/DDBJ whole genome shotgun (WGS) entry which is preliminary data.</text>
</comment>
<gene>
    <name evidence="1" type="ORF">P7K49_015425</name>
</gene>
<reference evidence="1 2" key="1">
    <citation type="submission" date="2023-05" db="EMBL/GenBank/DDBJ databases">
        <title>B98-5 Cell Line De Novo Hybrid Assembly: An Optical Mapping Approach.</title>
        <authorList>
            <person name="Kananen K."/>
            <person name="Auerbach J.A."/>
            <person name="Kautto E."/>
            <person name="Blachly J.S."/>
        </authorList>
    </citation>
    <scope>NUCLEOTIDE SEQUENCE [LARGE SCALE GENOMIC DNA]</scope>
    <source>
        <strain evidence="1">B95-8</strain>
        <tissue evidence="1">Cell line</tissue>
    </source>
</reference>
<dbReference type="InterPro" id="IPR027956">
    <property type="entry name" value="CIROZ"/>
</dbReference>
<evidence type="ECO:0000313" key="1">
    <source>
        <dbReference type="EMBL" id="KAK2105911.1"/>
    </source>
</evidence>
<accession>A0ABQ9V987</accession>
<organism evidence="1 2">
    <name type="scientific">Saguinus oedipus</name>
    <name type="common">Cotton-top tamarin</name>
    <name type="synonym">Oedipomidas oedipus</name>
    <dbReference type="NCBI Taxonomy" id="9490"/>
    <lineage>
        <taxon>Eukaryota</taxon>
        <taxon>Metazoa</taxon>
        <taxon>Chordata</taxon>
        <taxon>Craniata</taxon>
        <taxon>Vertebrata</taxon>
        <taxon>Euteleostomi</taxon>
        <taxon>Mammalia</taxon>
        <taxon>Eutheria</taxon>
        <taxon>Euarchontoglires</taxon>
        <taxon>Primates</taxon>
        <taxon>Haplorrhini</taxon>
        <taxon>Platyrrhini</taxon>
        <taxon>Cebidae</taxon>
        <taxon>Callitrichinae</taxon>
        <taxon>Saguinus</taxon>
    </lineage>
</organism>
<dbReference type="PANTHER" id="PTHR38653">
    <property type="entry name" value="GENE 572-RELATED"/>
    <property type="match status" value="1"/>
</dbReference>
<dbReference type="PANTHER" id="PTHR38653:SF1">
    <property type="entry name" value="GENE 572-RELATED"/>
    <property type="match status" value="1"/>
</dbReference>
<proteinExistence type="predicted"/>
<protein>
    <submittedName>
        <fullName evidence="1">Uncharacterized protein</fullName>
    </submittedName>
</protein>
<dbReference type="EMBL" id="JASSZA010000007">
    <property type="protein sequence ID" value="KAK2105911.1"/>
    <property type="molecule type" value="Genomic_DNA"/>
</dbReference>
<sequence length="96" mass="10382">MRAGRDVCAQAGMFAHLCSRRAGDVASSLSLQVSRPLPLPSDQGQTPWLLSLRGELVASLEDASLMGLYVDINATTVTVQSPRQDLLQRWEVSDGL</sequence>
<keyword evidence="2" id="KW-1185">Reference proteome</keyword>
<evidence type="ECO:0000313" key="2">
    <source>
        <dbReference type="Proteomes" id="UP001266305"/>
    </source>
</evidence>